<evidence type="ECO:0000313" key="4">
    <source>
        <dbReference type="EMBL" id="KAL3405465.1"/>
    </source>
</evidence>
<reference evidence="4 5" key="1">
    <citation type="journal article" date="2024" name="bioRxiv">
        <title>A reference genome for Trichogramma kaykai: A tiny desert-dwelling parasitoid wasp with competing sex-ratio distorters.</title>
        <authorList>
            <person name="Culotta J."/>
            <person name="Lindsey A.R."/>
        </authorList>
    </citation>
    <scope>NUCLEOTIDE SEQUENCE [LARGE SCALE GENOMIC DNA]</scope>
    <source>
        <strain evidence="4 5">KSX58</strain>
    </source>
</reference>
<proteinExistence type="predicted"/>
<dbReference type="InterPro" id="IPR002110">
    <property type="entry name" value="Ankyrin_rpt"/>
</dbReference>
<dbReference type="SMART" id="SM00248">
    <property type="entry name" value="ANK"/>
    <property type="match status" value="3"/>
</dbReference>
<organism evidence="4 5">
    <name type="scientific">Trichogramma kaykai</name>
    <dbReference type="NCBI Taxonomy" id="54128"/>
    <lineage>
        <taxon>Eukaryota</taxon>
        <taxon>Metazoa</taxon>
        <taxon>Ecdysozoa</taxon>
        <taxon>Arthropoda</taxon>
        <taxon>Hexapoda</taxon>
        <taxon>Insecta</taxon>
        <taxon>Pterygota</taxon>
        <taxon>Neoptera</taxon>
        <taxon>Endopterygota</taxon>
        <taxon>Hymenoptera</taxon>
        <taxon>Apocrita</taxon>
        <taxon>Proctotrupomorpha</taxon>
        <taxon>Chalcidoidea</taxon>
        <taxon>Trichogrammatidae</taxon>
        <taxon>Trichogramma</taxon>
    </lineage>
</organism>
<dbReference type="SUPFAM" id="SSF48403">
    <property type="entry name" value="Ankyrin repeat"/>
    <property type="match status" value="1"/>
</dbReference>
<keyword evidence="2 3" id="KW-0040">ANK repeat</keyword>
<dbReference type="PROSITE" id="PS50297">
    <property type="entry name" value="ANK_REP_REGION"/>
    <property type="match status" value="2"/>
</dbReference>
<gene>
    <name evidence="4" type="ORF">TKK_002469</name>
</gene>
<evidence type="ECO:0000256" key="1">
    <source>
        <dbReference type="ARBA" id="ARBA00022737"/>
    </source>
</evidence>
<evidence type="ECO:0000313" key="5">
    <source>
        <dbReference type="Proteomes" id="UP001627154"/>
    </source>
</evidence>
<evidence type="ECO:0000256" key="3">
    <source>
        <dbReference type="PROSITE-ProRule" id="PRU00023"/>
    </source>
</evidence>
<dbReference type="Gene3D" id="1.25.40.20">
    <property type="entry name" value="Ankyrin repeat-containing domain"/>
    <property type="match status" value="1"/>
</dbReference>
<accession>A0ABD2XJJ4</accession>
<name>A0ABD2XJJ4_9HYME</name>
<evidence type="ECO:0008006" key="6">
    <source>
        <dbReference type="Google" id="ProtNLM"/>
    </source>
</evidence>
<dbReference type="Proteomes" id="UP001627154">
    <property type="component" value="Unassembled WGS sequence"/>
</dbReference>
<dbReference type="PANTHER" id="PTHR24173">
    <property type="entry name" value="ANKYRIN REPEAT CONTAINING"/>
    <property type="match status" value="1"/>
</dbReference>
<feature type="repeat" description="ANK" evidence="3">
    <location>
        <begin position="235"/>
        <end position="267"/>
    </location>
</feature>
<dbReference type="PROSITE" id="PS50088">
    <property type="entry name" value="ANK_REPEAT"/>
    <property type="match status" value="2"/>
</dbReference>
<sequence>MMDINENILEHGSVGEYDRIEYVDDFNLARLLRSIEDKSTDPTVKREQIRIIRSRYNYVCELQRQVENQPLKAIGLRAEVERRLSVSLTDGTAPVNRSATISDKNLVATYLSIMNGRFDRSYFDEELDLTHFHMACLVNLGGLVWEFLWCGQDPNCLVPKTGDSPLHLALANGNVGVAELLIKSGADPNLSNEQGSAPLHVICQRDDGDDESIDRFFKMCDDRELTLQLDARDKMDRTPLQLAVVHNLPHAVDVLLARGADLASFEFPKAAYFAERFKLPNSSADKLAKVSRILAVVRNLEKAGFQLDHDHALIIMNYLDWCRLLDKPADFEEFWGKGAVEFGEKALSIVINSWLSLHDLIQLNPQEAENLIAYTDYCELSRSEEFSKLPVKYVEVCVWRLCNTMASGFFQRWALEPYAMQMRKQMGDQFSIDRCKKILETLSNRDLRNICLAKER</sequence>
<dbReference type="Pfam" id="PF12796">
    <property type="entry name" value="Ank_2"/>
    <property type="match status" value="1"/>
</dbReference>
<evidence type="ECO:0000256" key="2">
    <source>
        <dbReference type="ARBA" id="ARBA00023043"/>
    </source>
</evidence>
<keyword evidence="5" id="KW-1185">Reference proteome</keyword>
<protein>
    <recommendedName>
        <fullName evidence="6">Ankyrin repeat protein</fullName>
    </recommendedName>
</protein>
<comment type="caution">
    <text evidence="4">The sequence shown here is derived from an EMBL/GenBank/DDBJ whole genome shotgun (WGS) entry which is preliminary data.</text>
</comment>
<feature type="repeat" description="ANK" evidence="3">
    <location>
        <begin position="161"/>
        <end position="193"/>
    </location>
</feature>
<dbReference type="InterPro" id="IPR036770">
    <property type="entry name" value="Ankyrin_rpt-contain_sf"/>
</dbReference>
<dbReference type="AlphaFoldDB" id="A0ABD2XJJ4"/>
<dbReference type="PANTHER" id="PTHR24173:SF74">
    <property type="entry name" value="ANKYRIN REPEAT DOMAIN-CONTAINING PROTEIN 16"/>
    <property type="match status" value="1"/>
</dbReference>
<keyword evidence="1" id="KW-0677">Repeat</keyword>
<dbReference type="EMBL" id="JBJJXI010000021">
    <property type="protein sequence ID" value="KAL3405465.1"/>
    <property type="molecule type" value="Genomic_DNA"/>
</dbReference>